<feature type="transmembrane region" description="Helical" evidence="9">
    <location>
        <begin position="224"/>
        <end position="244"/>
    </location>
</feature>
<keyword evidence="4 9" id="KW-0812">Transmembrane</keyword>
<dbReference type="InterPro" id="IPR044746">
    <property type="entry name" value="ABCC_6TM_D1"/>
</dbReference>
<dbReference type="PROSITE" id="PS50929">
    <property type="entry name" value="ABC_TM1F"/>
    <property type="match status" value="2"/>
</dbReference>
<evidence type="ECO:0000256" key="4">
    <source>
        <dbReference type="ARBA" id="ARBA00022692"/>
    </source>
</evidence>
<dbReference type="Gene3D" id="1.20.1560.10">
    <property type="entry name" value="ABC transporter type 1, transmembrane domain"/>
    <property type="match status" value="2"/>
</dbReference>
<dbReference type="InterPro" id="IPR036640">
    <property type="entry name" value="ABC1_TM_sf"/>
</dbReference>
<dbReference type="PANTHER" id="PTHR24223">
    <property type="entry name" value="ATP-BINDING CASSETTE SUB-FAMILY C"/>
    <property type="match status" value="1"/>
</dbReference>
<dbReference type="Gene3D" id="3.40.50.300">
    <property type="entry name" value="P-loop containing nucleotide triphosphate hydrolases"/>
    <property type="match status" value="2"/>
</dbReference>
<keyword evidence="3" id="KW-0813">Transport</keyword>
<keyword evidence="6" id="KW-0067">ATP-binding</keyword>
<dbReference type="InterPro" id="IPR011527">
    <property type="entry name" value="ABC1_TM_dom"/>
</dbReference>
<reference evidence="12 13" key="1">
    <citation type="submission" date="2022-05" db="EMBL/GenBank/DDBJ databases">
        <authorList>
            <consortium name="Genoscope - CEA"/>
            <person name="William W."/>
        </authorList>
    </citation>
    <scope>NUCLEOTIDE SEQUENCE [LARGE SCALE GENOMIC DNA]</scope>
</reference>
<evidence type="ECO:0000256" key="8">
    <source>
        <dbReference type="ARBA" id="ARBA00023136"/>
    </source>
</evidence>
<evidence type="ECO:0000256" key="1">
    <source>
        <dbReference type="ARBA" id="ARBA00004141"/>
    </source>
</evidence>
<proteinExistence type="inferred from homology"/>
<dbReference type="InterPro" id="IPR050173">
    <property type="entry name" value="ABC_transporter_C-like"/>
</dbReference>
<feature type="transmembrane region" description="Helical" evidence="9">
    <location>
        <begin position="1005"/>
        <end position="1036"/>
    </location>
</feature>
<evidence type="ECO:0000313" key="12">
    <source>
        <dbReference type="EMBL" id="CAH3168729.1"/>
    </source>
</evidence>
<evidence type="ECO:0000259" key="10">
    <source>
        <dbReference type="PROSITE" id="PS50893"/>
    </source>
</evidence>
<dbReference type="InterPro" id="IPR017871">
    <property type="entry name" value="ABC_transporter-like_CS"/>
</dbReference>
<feature type="transmembrane region" description="Helical" evidence="9">
    <location>
        <begin position="329"/>
        <end position="353"/>
    </location>
</feature>
<evidence type="ECO:0000256" key="5">
    <source>
        <dbReference type="ARBA" id="ARBA00022741"/>
    </source>
</evidence>
<feature type="transmembrane region" description="Helical" evidence="9">
    <location>
        <begin position="818"/>
        <end position="842"/>
    </location>
</feature>
<feature type="domain" description="ABC transmembrane type-1" evidence="11">
    <location>
        <begin position="117"/>
        <end position="379"/>
    </location>
</feature>
<dbReference type="CDD" id="cd03244">
    <property type="entry name" value="ABCC_MRP_domain2"/>
    <property type="match status" value="1"/>
</dbReference>
<dbReference type="Pfam" id="PF00005">
    <property type="entry name" value="ABC_tran"/>
    <property type="match status" value="2"/>
</dbReference>
<comment type="similarity">
    <text evidence="2">Belongs to the ABC transporter superfamily. ABCC family. Conjugate transporter (TC 3.A.1.208) subfamily.</text>
</comment>
<gene>
    <name evidence="12" type="ORF">PLOB_00009370</name>
</gene>
<dbReference type="InterPro" id="IPR003439">
    <property type="entry name" value="ABC_transporter-like_ATP-bd"/>
</dbReference>
<evidence type="ECO:0000256" key="2">
    <source>
        <dbReference type="ARBA" id="ARBA00009726"/>
    </source>
</evidence>
<keyword evidence="5" id="KW-0547">Nucleotide-binding</keyword>
<dbReference type="PROSITE" id="PS50893">
    <property type="entry name" value="ABC_TRANSPORTER_2"/>
    <property type="match status" value="2"/>
</dbReference>
<feature type="transmembrane region" description="Helical" evidence="9">
    <location>
        <begin position="111"/>
        <end position="134"/>
    </location>
</feature>
<dbReference type="PANTHER" id="PTHR24223:SF456">
    <property type="entry name" value="MULTIDRUG RESISTANCE-ASSOCIATED PROTEIN LETHAL(2)03659"/>
    <property type="match status" value="1"/>
</dbReference>
<feature type="transmembrane region" description="Helical" evidence="9">
    <location>
        <begin position="775"/>
        <end position="798"/>
    </location>
</feature>
<feature type="transmembrane region" description="Helical" evidence="9">
    <location>
        <begin position="913"/>
        <end position="934"/>
    </location>
</feature>
<evidence type="ECO:0000256" key="6">
    <source>
        <dbReference type="ARBA" id="ARBA00022840"/>
    </source>
</evidence>
<keyword evidence="7 9" id="KW-1133">Transmembrane helix</keyword>
<keyword evidence="13" id="KW-1185">Reference proteome</keyword>
<dbReference type="SMART" id="SM00382">
    <property type="entry name" value="AAA"/>
    <property type="match status" value="2"/>
</dbReference>
<feature type="transmembrane region" description="Helical" evidence="9">
    <location>
        <begin position="146"/>
        <end position="170"/>
    </location>
</feature>
<feature type="domain" description="ABC transporter" evidence="10">
    <location>
        <begin position="487"/>
        <end position="712"/>
    </location>
</feature>
<comment type="subcellular location">
    <subcellularLocation>
        <location evidence="1">Membrane</location>
        <topology evidence="1">Multi-pass membrane protein</topology>
    </subcellularLocation>
</comment>
<evidence type="ECO:0000256" key="9">
    <source>
        <dbReference type="SAM" id="Phobius"/>
    </source>
</evidence>
<comment type="caution">
    <text evidence="12">The sequence shown here is derived from an EMBL/GenBank/DDBJ whole genome shotgun (WGS) entry which is preliminary data.</text>
</comment>
<dbReference type="CDD" id="cd18579">
    <property type="entry name" value="ABC_6TM_ABCC_D1"/>
    <property type="match status" value="1"/>
</dbReference>
<dbReference type="InterPro" id="IPR027417">
    <property type="entry name" value="P-loop_NTPase"/>
</dbReference>
<dbReference type="SUPFAM" id="SSF90123">
    <property type="entry name" value="ABC transporter transmembrane region"/>
    <property type="match status" value="2"/>
</dbReference>
<accession>A0ABN8QSF3</accession>
<sequence>MSKIRYKTLATDENYDIEEPCHPTVRSSTSFCSLLTFKWMNSIFKTGSKRPLNQSDFLPLHENDRTRDLTEQLQKEWNDQVEECNIEATGGKKPKLWKCILRMLPWREIVLLMNFWFMESLFRISQPLVLGLLIHLLSSTEKPDHALVYVFCFLLAMGGLSTACTHYSAYRFELLGMRLSSALKGIIYLKIPLISQQNLRETTEGNIISLISNDVQRIELAPRWILTSLLAVFELVAVICLVFYLVGWQALMGILFLIALIPLVMKISSICARLRQATAAVTDRRISLMNELISGIRALKAHAWEENYRAKVQDVRRAEIWILLKKSGLLSIVESLLFTSSTVATFLAIFTLMATGQILSPTKAFMVLSFMNILRITLSLRLGNAIPLMFELVISFRRIERFLLLSNIPLDPSEYKRSSTGKENGLPAYVHLDGQIVVRNCSPNSESKWYLNGNSGNHFANKEQKHPVYLTKDIQQFSGIKDRGVHLQVSRLTCKLTDAEHQEKYLIRDVSFQATEKCLIAISGEVGSGKSTLLAAIAGEVTKTSGDVSCSGTVAYVPQTAWVFPGSLRENVLFGEPYDEKRYTEVIEACALKEDIGRLPNGDLSFVGEHGVALSGGQRARISLARAVYVDADVYLLDDPLSAVDAKVSEHIFNECVCRLLKEKITILSTYAERSMKVATKIVVLHDGSVTETGTYRELENRGGVLESIIGVNATINEERAIAELKNEGKKTHVTSTSTSGSLDNHLEISEEEMAAGNISAALYWDYFRAGMHPLAIFAVVILFLVVQAVMVSPNVWLSHLSKMAQNKQDMTSSPLRIYAGFTCAAFIFAIIRACTFFYISLRSAEKLHNKMVTNVLQAPVFFFDTNPSGRILNRFSKDIGAIDELLPKIFLLASQSLMFVFTAALLPSFTSFWVFLVTVPIFMTFVFLAWYYLKTSRDLKRLESICRSPVFSHFSETIAGLDTIRTRKREKHFIEQLYQHQDVHNRVFSMVLASSRWLGVRADALCSVLITAVALMVVFLSQNPAIAGLVLVYVIETSNMSQYAVRQFSEVENLMTSVERVMAYSSIDSEPGYKIKTLPPATWPYTGQVTFRNVFLRYYPGGPQVLKNLTFTAQGRRKLGIVGRTGDGKSSIIAALLRMPEADGEICIDGVPVNSIQLQESRRCISVLGQSPVLFSGSLRRNLDPLEQHRDDELWNVLEEVKLHNLVKNLQGQLDYELLGRGENLSVGERQLVCLARTLLQQSKIVILDEPTAHVDPNTERIIWGAVYEKLKDSTIITIAHRLNTIKDCDTILVLREGQVAEMDTIESLLGREGGIFNNMAASQNFCY</sequence>
<organism evidence="12 13">
    <name type="scientific">Porites lobata</name>
    <dbReference type="NCBI Taxonomy" id="104759"/>
    <lineage>
        <taxon>Eukaryota</taxon>
        <taxon>Metazoa</taxon>
        <taxon>Cnidaria</taxon>
        <taxon>Anthozoa</taxon>
        <taxon>Hexacorallia</taxon>
        <taxon>Scleractinia</taxon>
        <taxon>Fungiina</taxon>
        <taxon>Poritidae</taxon>
        <taxon>Porites</taxon>
    </lineage>
</organism>
<protein>
    <submittedName>
        <fullName evidence="12">Uncharacterized protein</fullName>
    </submittedName>
</protein>
<evidence type="ECO:0000313" key="13">
    <source>
        <dbReference type="Proteomes" id="UP001159405"/>
    </source>
</evidence>
<dbReference type="SUPFAM" id="SSF52540">
    <property type="entry name" value="P-loop containing nucleoside triphosphate hydrolases"/>
    <property type="match status" value="2"/>
</dbReference>
<keyword evidence="8 9" id="KW-0472">Membrane</keyword>
<dbReference type="CDD" id="cd03250">
    <property type="entry name" value="ABCC_MRP_domain1"/>
    <property type="match status" value="1"/>
</dbReference>
<evidence type="ECO:0000256" key="7">
    <source>
        <dbReference type="ARBA" id="ARBA00022989"/>
    </source>
</evidence>
<dbReference type="InterPro" id="IPR003593">
    <property type="entry name" value="AAA+_ATPase"/>
</dbReference>
<feature type="domain" description="ABC transmembrane type-1" evidence="11">
    <location>
        <begin position="778"/>
        <end position="1054"/>
    </location>
</feature>
<feature type="transmembrane region" description="Helical" evidence="9">
    <location>
        <begin position="250"/>
        <end position="267"/>
    </location>
</feature>
<dbReference type="Proteomes" id="UP001159405">
    <property type="component" value="Unassembled WGS sequence"/>
</dbReference>
<dbReference type="Pfam" id="PF00664">
    <property type="entry name" value="ABC_membrane"/>
    <property type="match status" value="2"/>
</dbReference>
<name>A0ABN8QSF3_9CNID</name>
<dbReference type="EMBL" id="CALNXK010000146">
    <property type="protein sequence ID" value="CAH3168729.1"/>
    <property type="molecule type" value="Genomic_DNA"/>
</dbReference>
<feature type="domain" description="ABC transporter" evidence="10">
    <location>
        <begin position="1090"/>
        <end position="1323"/>
    </location>
</feature>
<evidence type="ECO:0000259" key="11">
    <source>
        <dbReference type="PROSITE" id="PS50929"/>
    </source>
</evidence>
<dbReference type="PROSITE" id="PS00211">
    <property type="entry name" value="ABC_TRANSPORTER_1"/>
    <property type="match status" value="2"/>
</dbReference>
<evidence type="ECO:0000256" key="3">
    <source>
        <dbReference type="ARBA" id="ARBA00022448"/>
    </source>
</evidence>